<keyword evidence="1" id="KW-1133">Transmembrane helix</keyword>
<name>A0A2T4AM19_TRIHA</name>
<gene>
    <name evidence="2" type="ORF">M431DRAFT_358806</name>
</gene>
<dbReference type="RefSeq" id="XP_024777798.1">
    <property type="nucleotide sequence ID" value="XM_024914540.1"/>
</dbReference>
<evidence type="ECO:0000256" key="1">
    <source>
        <dbReference type="SAM" id="Phobius"/>
    </source>
</evidence>
<dbReference type="GeneID" id="36623105"/>
<accession>A0A2T4AM19</accession>
<feature type="transmembrane region" description="Helical" evidence="1">
    <location>
        <begin position="6"/>
        <end position="24"/>
    </location>
</feature>
<dbReference type="AlphaFoldDB" id="A0A2T4AM19"/>
<organism evidence="2 3">
    <name type="scientific">Trichoderma harzianum CBS 226.95</name>
    <dbReference type="NCBI Taxonomy" id="983964"/>
    <lineage>
        <taxon>Eukaryota</taxon>
        <taxon>Fungi</taxon>
        <taxon>Dikarya</taxon>
        <taxon>Ascomycota</taxon>
        <taxon>Pezizomycotina</taxon>
        <taxon>Sordariomycetes</taxon>
        <taxon>Hypocreomycetidae</taxon>
        <taxon>Hypocreales</taxon>
        <taxon>Hypocreaceae</taxon>
        <taxon>Trichoderma</taxon>
    </lineage>
</organism>
<protein>
    <submittedName>
        <fullName evidence="2">Uncharacterized protein</fullName>
    </submittedName>
</protein>
<keyword evidence="3" id="KW-1185">Reference proteome</keyword>
<dbReference type="Proteomes" id="UP000241690">
    <property type="component" value="Unassembled WGS sequence"/>
</dbReference>
<keyword evidence="1" id="KW-0812">Transmembrane</keyword>
<evidence type="ECO:0000313" key="2">
    <source>
        <dbReference type="EMBL" id="PTB58121.1"/>
    </source>
</evidence>
<keyword evidence="1" id="KW-0472">Membrane</keyword>
<dbReference type="EMBL" id="KZ679677">
    <property type="protein sequence ID" value="PTB58121.1"/>
    <property type="molecule type" value="Genomic_DNA"/>
</dbReference>
<proteinExistence type="predicted"/>
<evidence type="ECO:0000313" key="3">
    <source>
        <dbReference type="Proteomes" id="UP000241690"/>
    </source>
</evidence>
<reference evidence="2 3" key="1">
    <citation type="submission" date="2016-07" db="EMBL/GenBank/DDBJ databases">
        <title>Multiple horizontal gene transfer events from other fungi enriched the ability of initially mycotrophic Trichoderma (Ascomycota) to feed on dead plant biomass.</title>
        <authorList>
            <consortium name="DOE Joint Genome Institute"/>
            <person name="Aerts A."/>
            <person name="Atanasova L."/>
            <person name="Chenthamara K."/>
            <person name="Zhang J."/>
            <person name="Grujic M."/>
            <person name="Henrissat B."/>
            <person name="Kuo A."/>
            <person name="Salamov A."/>
            <person name="Lipzen A."/>
            <person name="Labutti K."/>
            <person name="Barry K."/>
            <person name="Miao Y."/>
            <person name="Rahimi M.J."/>
            <person name="Shen Q."/>
            <person name="Grigoriev I.V."/>
            <person name="Kubicek C.P."/>
            <person name="Druzhinina I.S."/>
        </authorList>
    </citation>
    <scope>NUCLEOTIDE SEQUENCE [LARGE SCALE GENOMIC DNA]</scope>
    <source>
        <strain evidence="2 3">CBS 226.95</strain>
    </source>
</reference>
<sequence>MSFSHYVVLAVRPSFFFLFYILLIRMQSCNTSRSAKDGANWHSRVYGSSFFTSPNRIFPFYTPLFERKRKSKSEGGNRLVSQTRDTLCRVFLFFPFPVPETPTE</sequence>